<evidence type="ECO:0000256" key="5">
    <source>
        <dbReference type="ARBA" id="ARBA00023163"/>
    </source>
</evidence>
<evidence type="ECO:0000259" key="12">
    <source>
        <dbReference type="PROSITE" id="PS51936"/>
    </source>
</evidence>
<dbReference type="PANTHER" id="PTHR14618">
    <property type="entry name" value="HOMEODOX-CONTAINING PROTEIN 1 HMBOX1"/>
    <property type="match status" value="1"/>
</dbReference>
<keyword evidence="3 7" id="KW-0238">DNA-binding</keyword>
<evidence type="ECO:0000256" key="1">
    <source>
        <dbReference type="ARBA" id="ARBA00004123"/>
    </source>
</evidence>
<dbReference type="PANTHER" id="PTHR14618:SF0">
    <property type="entry name" value="HOMEOBOX-CONTAINING PROTEIN 1"/>
    <property type="match status" value="1"/>
</dbReference>
<gene>
    <name evidence="14" type="ORF">DGYR_LOCUS1092</name>
</gene>
<dbReference type="InterPro" id="IPR001356">
    <property type="entry name" value="HD"/>
</dbReference>
<evidence type="ECO:0000259" key="11">
    <source>
        <dbReference type="PROSITE" id="PS50943"/>
    </source>
</evidence>
<name>A0A7I8V6I9_9ANNE</name>
<evidence type="ECO:0000256" key="4">
    <source>
        <dbReference type="ARBA" id="ARBA00023155"/>
    </source>
</evidence>
<dbReference type="InterPro" id="IPR044869">
    <property type="entry name" value="HNF-1_POU"/>
</dbReference>
<organism evidence="14 15">
    <name type="scientific">Dimorphilus gyrociliatus</name>
    <dbReference type="NCBI Taxonomy" id="2664684"/>
    <lineage>
        <taxon>Eukaryota</taxon>
        <taxon>Metazoa</taxon>
        <taxon>Spiralia</taxon>
        <taxon>Lophotrochozoa</taxon>
        <taxon>Annelida</taxon>
        <taxon>Polychaeta</taxon>
        <taxon>Polychaeta incertae sedis</taxon>
        <taxon>Dinophilidae</taxon>
        <taxon>Dimorphilus</taxon>
    </lineage>
</organism>
<feature type="compositionally biased region" description="Polar residues" evidence="9">
    <location>
        <begin position="147"/>
        <end position="173"/>
    </location>
</feature>
<feature type="region of interest" description="Disordered" evidence="9">
    <location>
        <begin position="146"/>
        <end position="173"/>
    </location>
</feature>
<comment type="caution">
    <text evidence="14">The sequence shown here is derived from an EMBL/GenBank/DDBJ whole genome shotgun (WGS) entry which is preliminary data.</text>
</comment>
<evidence type="ECO:0000313" key="15">
    <source>
        <dbReference type="Proteomes" id="UP000549394"/>
    </source>
</evidence>
<dbReference type="Pfam" id="PF00046">
    <property type="entry name" value="Homeodomain"/>
    <property type="match status" value="1"/>
</dbReference>
<proteinExistence type="predicted"/>
<feature type="domain" description="HNF-p1" evidence="13">
    <location>
        <begin position="20"/>
        <end position="51"/>
    </location>
</feature>
<dbReference type="Proteomes" id="UP000549394">
    <property type="component" value="Unassembled WGS sequence"/>
</dbReference>
<dbReference type="InterPro" id="IPR006899">
    <property type="entry name" value="HNF-1_N"/>
</dbReference>
<keyword evidence="15" id="KW-1185">Reference proteome</keyword>
<dbReference type="OrthoDB" id="5856131at2759"/>
<dbReference type="PROSITE" id="PS50943">
    <property type="entry name" value="HTH_CROC1"/>
    <property type="match status" value="1"/>
</dbReference>
<dbReference type="CDD" id="cd00093">
    <property type="entry name" value="HTH_XRE"/>
    <property type="match status" value="1"/>
</dbReference>
<dbReference type="PROSITE" id="PS51937">
    <property type="entry name" value="HNF_P1"/>
    <property type="match status" value="1"/>
</dbReference>
<reference evidence="14 15" key="1">
    <citation type="submission" date="2020-08" db="EMBL/GenBank/DDBJ databases">
        <authorList>
            <person name="Hejnol A."/>
        </authorList>
    </citation>
    <scope>NUCLEOTIDE SEQUENCE [LARGE SCALE GENOMIC DNA]</scope>
</reference>
<evidence type="ECO:0000256" key="2">
    <source>
        <dbReference type="ARBA" id="ARBA00023015"/>
    </source>
</evidence>
<protein>
    <submittedName>
        <fullName evidence="14">DgyrCDS1130</fullName>
    </submittedName>
</protein>
<evidence type="ECO:0000256" key="7">
    <source>
        <dbReference type="PROSITE-ProRule" id="PRU00108"/>
    </source>
</evidence>
<dbReference type="EMBL" id="CAJFCJ010000002">
    <property type="protein sequence ID" value="CAD5111864.1"/>
    <property type="molecule type" value="Genomic_DNA"/>
</dbReference>
<evidence type="ECO:0000313" key="14">
    <source>
        <dbReference type="EMBL" id="CAD5111864.1"/>
    </source>
</evidence>
<dbReference type="SUPFAM" id="SSF46689">
    <property type="entry name" value="Homeodomain-like"/>
    <property type="match status" value="1"/>
</dbReference>
<keyword evidence="6 7" id="KW-0539">Nucleus</keyword>
<dbReference type="SUPFAM" id="SSF47413">
    <property type="entry name" value="lambda repressor-like DNA-binding domains"/>
    <property type="match status" value="1"/>
</dbReference>
<dbReference type="InterPro" id="IPR040363">
    <property type="entry name" value="HMBOX1"/>
</dbReference>
<dbReference type="Gene3D" id="1.10.260.40">
    <property type="entry name" value="lambda repressor-like DNA-binding domains"/>
    <property type="match status" value="1"/>
</dbReference>
<keyword evidence="4 7" id="KW-0371">Homeobox</keyword>
<evidence type="ECO:0000256" key="8">
    <source>
        <dbReference type="RuleBase" id="RU000682"/>
    </source>
</evidence>
<feature type="domain" description="HTH cro/C1-type" evidence="11">
    <location>
        <begin position="229"/>
        <end position="260"/>
    </location>
</feature>
<dbReference type="InterPro" id="IPR009057">
    <property type="entry name" value="Homeodomain-like_sf"/>
</dbReference>
<accession>A0A7I8V6I9</accession>
<feature type="compositionally biased region" description="Low complexity" evidence="9">
    <location>
        <begin position="1"/>
        <end position="16"/>
    </location>
</feature>
<dbReference type="Gene3D" id="1.10.10.60">
    <property type="entry name" value="Homeodomain-like"/>
    <property type="match status" value="1"/>
</dbReference>
<dbReference type="SMART" id="SM00389">
    <property type="entry name" value="HOX"/>
    <property type="match status" value="1"/>
</dbReference>
<evidence type="ECO:0000256" key="3">
    <source>
        <dbReference type="ARBA" id="ARBA00023125"/>
    </source>
</evidence>
<dbReference type="CDD" id="cd00086">
    <property type="entry name" value="homeodomain"/>
    <property type="match status" value="1"/>
</dbReference>
<feature type="region of interest" description="Disordered" evidence="9">
    <location>
        <begin position="1"/>
        <end position="20"/>
    </location>
</feature>
<dbReference type="AlphaFoldDB" id="A0A7I8V6I9"/>
<dbReference type="Pfam" id="PF04814">
    <property type="entry name" value="HNF-1_N"/>
    <property type="match status" value="2"/>
</dbReference>
<sequence length="516" mass="57951">MPAPTSSQQTSSSASSTNGHEQMFTVEQIELIRRLRNSGMTKDQILSAWDILDRVDSQLGQVYNIPVSYANQLQAAVTLMGVQNAIHSTLQQQQAQQLQQQHILDASNARQVRKRSAENANLTPTDNLVTSAMSQTANEQPIAFSRGANSESQPEVNISNSNGASSETPQSNQTEISNLLQPQAMTAQQQMQQMLQLQQMAQISNEEFENSQELKEFLAQGEIKCCEEIKNFVVKHNIKQHQIASLAGLSQSYISRYFRGDPVEMSLRSRRAIYKWYLTFKDFPEAIGPAVSMTLLTGTPPTKNMLGPLEAQASQQQSPSEFTYPKRERFVFRPCHIEVLERSYEADNYPSIEKREEIARTCNATLESMAGRAVTDREKVTTQTVTNWFANRRKEMKKIAREDTDSLVKQRVRNKLPSFSGNGSDSVTNSPQQVTNYSSEEVSTEKPSSGKSQELTKEQEEEMQQRVEFAAVNQAILALSGTAPIILKSESNDEAEMELSENLKNFVENDSENREI</sequence>
<feature type="domain" description="Homeobox" evidence="10">
    <location>
        <begin position="323"/>
        <end position="399"/>
    </location>
</feature>
<feature type="compositionally biased region" description="Polar residues" evidence="9">
    <location>
        <begin position="417"/>
        <end position="453"/>
    </location>
</feature>
<evidence type="ECO:0000259" key="10">
    <source>
        <dbReference type="PROSITE" id="PS50071"/>
    </source>
</evidence>
<feature type="domain" description="POU-specific atypical" evidence="12">
    <location>
        <begin position="197"/>
        <end position="293"/>
    </location>
</feature>
<dbReference type="InterPro" id="IPR001387">
    <property type="entry name" value="Cro/C1-type_HTH"/>
</dbReference>
<keyword evidence="5" id="KW-0804">Transcription</keyword>
<dbReference type="PROSITE" id="PS50071">
    <property type="entry name" value="HOMEOBOX_2"/>
    <property type="match status" value="1"/>
</dbReference>
<feature type="DNA-binding region" description="Homeobox" evidence="7">
    <location>
        <begin position="325"/>
        <end position="400"/>
    </location>
</feature>
<dbReference type="InterPro" id="IPR010982">
    <property type="entry name" value="Lambda_DNA-bd_dom_sf"/>
</dbReference>
<dbReference type="GO" id="GO:0045893">
    <property type="term" value="P:positive regulation of DNA-templated transcription"/>
    <property type="evidence" value="ECO:0007669"/>
    <property type="project" value="InterPro"/>
</dbReference>
<evidence type="ECO:0000259" key="13">
    <source>
        <dbReference type="PROSITE" id="PS51937"/>
    </source>
</evidence>
<evidence type="ECO:0000256" key="9">
    <source>
        <dbReference type="SAM" id="MobiDB-lite"/>
    </source>
</evidence>
<evidence type="ECO:0000256" key="6">
    <source>
        <dbReference type="ARBA" id="ARBA00023242"/>
    </source>
</evidence>
<dbReference type="PROSITE" id="PS51936">
    <property type="entry name" value="POU_4"/>
    <property type="match status" value="1"/>
</dbReference>
<dbReference type="GO" id="GO:0005634">
    <property type="term" value="C:nucleus"/>
    <property type="evidence" value="ECO:0007669"/>
    <property type="project" value="UniProtKB-SubCell"/>
</dbReference>
<keyword evidence="2" id="KW-0805">Transcription regulation</keyword>
<comment type="subcellular location">
    <subcellularLocation>
        <location evidence="1 7 8">Nucleus</location>
    </subcellularLocation>
</comment>
<dbReference type="InterPro" id="IPR044866">
    <property type="entry name" value="HNF_P1"/>
</dbReference>
<dbReference type="GO" id="GO:0003691">
    <property type="term" value="F:double-stranded telomeric DNA binding"/>
    <property type="evidence" value="ECO:0007669"/>
    <property type="project" value="InterPro"/>
</dbReference>
<feature type="region of interest" description="Disordered" evidence="9">
    <location>
        <begin position="414"/>
        <end position="466"/>
    </location>
</feature>